<dbReference type="GO" id="GO:0001002">
    <property type="term" value="F:RNA polymerase III type 1 promoter sequence-specific DNA binding"/>
    <property type="evidence" value="ECO:0007669"/>
    <property type="project" value="TreeGrafter"/>
</dbReference>
<sequence length="564" mass="64706">MYFFSTLLHNMSGHEPSPLIPIDKKKFLCIEYPGYVKRADRAIKTLGGESALSEALSNNDQVQLRYRAKDIFSHPINGDFLDTCKLLAKVTRRVKKKKTTGEVIQDDNTPWTIQILGTVEKTVRFRALADFQYIVPTDDKIRQLKEALDMGDVETIVNYKVPDDDDDFDNLRNIPPPAFTPIDAPFNYGYKQNSPVLRVRVRQPDGSYKIKLVNRSRYHGNEVTGIKYDDENIPSKSWHNLKEPSTELEKEAIQAVAALFVDRPIWSRFAIRSNLDAKYHKYITKGLVHSAYTFNTGPWRECWVKYGINPKADPKYYIYQQIDMRRILKEGLTKRVVSKKTQVNSNVAKPEAPIQVPNQNIFDGKAIPGSSSMYQICDITDPDFTPITRNKDYIKEYPTKFGGFFYKCVFERLRKKLKQKYGELIDTGNATPIPNIELGLADDIAKEIESYKDNAVDEEGDEEDDLNRSANTDFEKAARDAMQATDHGEGSSKRLQQVADEYIDQLASVNKSMANDLEDDIDLDVIDDFEEYDEEESDAMDHDEPDSQQEEQQKLIDEDVEMMD</sequence>
<evidence type="ECO:0000259" key="6">
    <source>
        <dbReference type="Pfam" id="PF09734"/>
    </source>
</evidence>
<feature type="region of interest" description="Disordered" evidence="5">
    <location>
        <begin position="514"/>
        <end position="564"/>
    </location>
</feature>
<dbReference type="PANTHER" id="PTHR13230">
    <property type="entry name" value="GENERAL TRANSCRIPTION FACTOR IIIC, POLYPEPTIDE 5"/>
    <property type="match status" value="1"/>
</dbReference>
<dbReference type="OrthoDB" id="5598268at2759"/>
<organism evidence="8 9">
    <name type="scientific">Parasitella parasitica</name>
    <dbReference type="NCBI Taxonomy" id="35722"/>
    <lineage>
        <taxon>Eukaryota</taxon>
        <taxon>Fungi</taxon>
        <taxon>Fungi incertae sedis</taxon>
        <taxon>Mucoromycota</taxon>
        <taxon>Mucoromycotina</taxon>
        <taxon>Mucoromycetes</taxon>
        <taxon>Mucorales</taxon>
        <taxon>Mucorineae</taxon>
        <taxon>Mucoraceae</taxon>
        <taxon>Parasitella</taxon>
    </lineage>
</organism>
<dbReference type="Pfam" id="PF09734">
    <property type="entry name" value="Tau95"/>
    <property type="match status" value="1"/>
</dbReference>
<keyword evidence="4" id="KW-0539">Nucleus</keyword>
<dbReference type="AlphaFoldDB" id="A0A0B7NM70"/>
<evidence type="ECO:0000313" key="8">
    <source>
        <dbReference type="EMBL" id="CEP16655.1"/>
    </source>
</evidence>
<evidence type="ECO:0000256" key="2">
    <source>
        <dbReference type="ARBA" id="ARBA00023125"/>
    </source>
</evidence>
<evidence type="ECO:0008006" key="10">
    <source>
        <dbReference type="Google" id="ProtNLM"/>
    </source>
</evidence>
<dbReference type="GO" id="GO:0005634">
    <property type="term" value="C:nucleus"/>
    <property type="evidence" value="ECO:0007669"/>
    <property type="project" value="UniProtKB-SubCell"/>
</dbReference>
<evidence type="ECO:0000256" key="4">
    <source>
        <dbReference type="ARBA" id="ARBA00023242"/>
    </source>
</evidence>
<dbReference type="InterPro" id="IPR019136">
    <property type="entry name" value="TF_IIIC_su-5_HTH"/>
</dbReference>
<dbReference type="Proteomes" id="UP000054107">
    <property type="component" value="Unassembled WGS sequence"/>
</dbReference>
<keyword evidence="3" id="KW-0804">Transcription</keyword>
<dbReference type="EMBL" id="LN733222">
    <property type="protein sequence ID" value="CEP16655.1"/>
    <property type="molecule type" value="Genomic_DNA"/>
</dbReference>
<dbReference type="InterPro" id="IPR040454">
    <property type="entry name" value="TF_IIIC_Tfc1/Sfc1"/>
</dbReference>
<evidence type="ECO:0000256" key="5">
    <source>
        <dbReference type="SAM" id="MobiDB-lite"/>
    </source>
</evidence>
<evidence type="ECO:0000256" key="1">
    <source>
        <dbReference type="ARBA" id="ARBA00004123"/>
    </source>
</evidence>
<name>A0A0B7NM70_9FUNG</name>
<feature type="domain" description="Transcription factor IIIC subunit Tfc1/Sfc1 triple barrel" evidence="7">
    <location>
        <begin position="29"/>
        <end position="133"/>
    </location>
</feature>
<feature type="compositionally biased region" description="Acidic residues" evidence="5">
    <location>
        <begin position="516"/>
        <end position="549"/>
    </location>
</feature>
<evidence type="ECO:0000259" key="7">
    <source>
        <dbReference type="Pfam" id="PF17682"/>
    </source>
</evidence>
<comment type="subcellular location">
    <subcellularLocation>
        <location evidence="1">Nucleus</location>
    </subcellularLocation>
</comment>
<protein>
    <recommendedName>
        <fullName evidence="10">Transcription factor IIIC subunit 5 HTH domain-containing protein</fullName>
    </recommendedName>
</protein>
<accession>A0A0B7NM70</accession>
<dbReference type="GO" id="GO:0000127">
    <property type="term" value="C:transcription factor TFIIIC complex"/>
    <property type="evidence" value="ECO:0007669"/>
    <property type="project" value="InterPro"/>
</dbReference>
<dbReference type="GO" id="GO:0001003">
    <property type="term" value="F:RNA polymerase III type 2 promoter sequence-specific DNA binding"/>
    <property type="evidence" value="ECO:0007669"/>
    <property type="project" value="TreeGrafter"/>
</dbReference>
<gene>
    <name evidence="8" type="primary">PARPA_10927.1 scaffold 41991</name>
</gene>
<keyword evidence="2" id="KW-0238">DNA-binding</keyword>
<reference evidence="8 9" key="1">
    <citation type="submission" date="2014-09" db="EMBL/GenBank/DDBJ databases">
        <authorList>
            <person name="Ellenberger Sabrina"/>
        </authorList>
    </citation>
    <scope>NUCLEOTIDE SEQUENCE [LARGE SCALE GENOMIC DNA]</scope>
    <source>
        <strain evidence="8 9">CBS 412.66</strain>
    </source>
</reference>
<dbReference type="GO" id="GO:0006384">
    <property type="term" value="P:transcription initiation at RNA polymerase III promoter"/>
    <property type="evidence" value="ECO:0007669"/>
    <property type="project" value="InterPro"/>
</dbReference>
<proteinExistence type="predicted"/>
<feature type="domain" description="Transcription factor IIIC subunit 5 HTH" evidence="6">
    <location>
        <begin position="174"/>
        <end position="325"/>
    </location>
</feature>
<keyword evidence="9" id="KW-1185">Reference proteome</keyword>
<dbReference type="STRING" id="35722.A0A0B7NM70"/>
<dbReference type="Pfam" id="PF17682">
    <property type="entry name" value="Tau95_N"/>
    <property type="match status" value="1"/>
</dbReference>
<dbReference type="InterPro" id="IPR041499">
    <property type="entry name" value="Tfc1/Sfc1_N"/>
</dbReference>
<evidence type="ECO:0000313" key="9">
    <source>
        <dbReference type="Proteomes" id="UP000054107"/>
    </source>
</evidence>
<dbReference type="InterPro" id="IPR042536">
    <property type="entry name" value="TFIIIC_tauA_Sfc1"/>
</dbReference>
<dbReference type="PANTHER" id="PTHR13230:SF5">
    <property type="entry name" value="GENERAL TRANSCRIPTION FACTOR 3C POLYPEPTIDE 5"/>
    <property type="match status" value="1"/>
</dbReference>
<evidence type="ECO:0000256" key="3">
    <source>
        <dbReference type="ARBA" id="ARBA00023163"/>
    </source>
</evidence>
<dbReference type="Gene3D" id="3.30.200.160">
    <property type="entry name" value="TFIIIC, subcomplex tauA, subunit Sfc1, barrel domain"/>
    <property type="match status" value="1"/>
</dbReference>